<protein>
    <submittedName>
        <fullName evidence="4">DegT/DnrJ/EryC1/StrS family aminotransferase</fullName>
    </submittedName>
</protein>
<evidence type="ECO:0000256" key="2">
    <source>
        <dbReference type="ARBA" id="ARBA00037999"/>
    </source>
</evidence>
<gene>
    <name evidence="4" type="ORF">ACFQPS_01130</name>
</gene>
<keyword evidence="1 3" id="KW-0663">Pyridoxal phosphate</keyword>
<dbReference type="InterPro" id="IPR015422">
    <property type="entry name" value="PyrdxlP-dep_Trfase_small"/>
</dbReference>
<dbReference type="Gene3D" id="3.40.640.10">
    <property type="entry name" value="Type I PLP-dependent aspartate aminotransferase-like (Major domain)"/>
    <property type="match status" value="1"/>
</dbReference>
<dbReference type="EMBL" id="JBHTCM010000004">
    <property type="protein sequence ID" value="MFC7331753.1"/>
    <property type="molecule type" value="Genomic_DNA"/>
</dbReference>
<dbReference type="PIRSF" id="PIRSF000390">
    <property type="entry name" value="PLP_StrS"/>
    <property type="match status" value="1"/>
</dbReference>
<dbReference type="InterPro" id="IPR015421">
    <property type="entry name" value="PyrdxlP-dep_Trfase_major"/>
</dbReference>
<comment type="caution">
    <text evidence="4">The sequence shown here is derived from an EMBL/GenBank/DDBJ whole genome shotgun (WGS) entry which is preliminary data.</text>
</comment>
<dbReference type="Gene3D" id="3.90.1150.10">
    <property type="entry name" value="Aspartate Aminotransferase, domain 1"/>
    <property type="match status" value="1"/>
</dbReference>
<sequence length="379" mass="42141">MARTPQPFSDPIYVTRPMLPPLADYNSLLETVWDSGWLTNGGRQHQELERALSAYLRAPHLSLFNNGTIALIVACQALGVSGEVITTPFTFPATPHVLSWNNVTPVFCDVDPETLCIDASRIERLVTGRTSAILAVHVYGIPCAVEAIQQVADTYGLKVIYDGAHAFGSEIDGQPITDFGDITMLSFHATKLFHTAEGGALAVRDEKLKKRIDLLKNFGIKNEEEVILPGINGKMNELQAALGLLTLKMVEEERRERSRIAAVYRERLSRLSGVRCVAVPENVRDSHQYFVIRVDAAVARLTRDELYERMRDFNVFPRKYFYPLCSEYNCYRSLPSAAPENLPQAHRAAREVLSLPLFSALGTDGAARICDILDHLLAG</sequence>
<dbReference type="RefSeq" id="WP_377355718.1">
    <property type="nucleotide sequence ID" value="NZ_JBHTCM010000004.1"/>
</dbReference>
<comment type="similarity">
    <text evidence="2 3">Belongs to the DegT/DnrJ/EryC1 family.</text>
</comment>
<dbReference type="PANTHER" id="PTHR30244:SF9">
    <property type="entry name" value="PROTEIN RV3402C"/>
    <property type="match status" value="1"/>
</dbReference>
<evidence type="ECO:0000256" key="3">
    <source>
        <dbReference type="RuleBase" id="RU004508"/>
    </source>
</evidence>
<dbReference type="Proteomes" id="UP001596456">
    <property type="component" value="Unassembled WGS sequence"/>
</dbReference>
<dbReference type="GO" id="GO:0008483">
    <property type="term" value="F:transaminase activity"/>
    <property type="evidence" value="ECO:0007669"/>
    <property type="project" value="UniProtKB-KW"/>
</dbReference>
<reference evidence="5" key="1">
    <citation type="journal article" date="2019" name="Int. J. Syst. Evol. Microbiol.">
        <title>The Global Catalogue of Microorganisms (GCM) 10K type strain sequencing project: providing services to taxonomists for standard genome sequencing and annotation.</title>
        <authorList>
            <consortium name="The Broad Institute Genomics Platform"/>
            <consortium name="The Broad Institute Genome Sequencing Center for Infectious Disease"/>
            <person name="Wu L."/>
            <person name="Ma J."/>
        </authorList>
    </citation>
    <scope>NUCLEOTIDE SEQUENCE [LARGE SCALE GENOMIC DNA]</scope>
    <source>
        <strain evidence="5">CGMCC 1.16275</strain>
    </source>
</reference>
<dbReference type="InterPro" id="IPR000653">
    <property type="entry name" value="DegT/StrS_aminotransferase"/>
</dbReference>
<dbReference type="PANTHER" id="PTHR30244">
    <property type="entry name" value="TRANSAMINASE"/>
    <property type="match status" value="1"/>
</dbReference>
<keyword evidence="5" id="KW-1185">Reference proteome</keyword>
<evidence type="ECO:0000256" key="1">
    <source>
        <dbReference type="ARBA" id="ARBA00022898"/>
    </source>
</evidence>
<dbReference type="InterPro" id="IPR015424">
    <property type="entry name" value="PyrdxlP-dep_Trfase"/>
</dbReference>
<keyword evidence="4" id="KW-0032">Aminotransferase</keyword>
<evidence type="ECO:0000313" key="5">
    <source>
        <dbReference type="Proteomes" id="UP001596456"/>
    </source>
</evidence>
<dbReference type="SUPFAM" id="SSF53383">
    <property type="entry name" value="PLP-dependent transferases"/>
    <property type="match status" value="1"/>
</dbReference>
<evidence type="ECO:0000313" key="4">
    <source>
        <dbReference type="EMBL" id="MFC7331753.1"/>
    </source>
</evidence>
<dbReference type="CDD" id="cd00616">
    <property type="entry name" value="AHBA_syn"/>
    <property type="match status" value="1"/>
</dbReference>
<proteinExistence type="inferred from homology"/>
<name>A0ABW2KR96_9PROT</name>
<keyword evidence="4" id="KW-0808">Transferase</keyword>
<accession>A0ABW2KR96</accession>
<dbReference type="Pfam" id="PF01041">
    <property type="entry name" value="DegT_DnrJ_EryC1"/>
    <property type="match status" value="1"/>
</dbReference>
<organism evidence="4 5">
    <name type="scientific">Rhodocista pekingensis</name>
    <dbReference type="NCBI Taxonomy" id="201185"/>
    <lineage>
        <taxon>Bacteria</taxon>
        <taxon>Pseudomonadati</taxon>
        <taxon>Pseudomonadota</taxon>
        <taxon>Alphaproteobacteria</taxon>
        <taxon>Rhodospirillales</taxon>
        <taxon>Azospirillaceae</taxon>
        <taxon>Rhodocista</taxon>
    </lineage>
</organism>